<keyword evidence="2" id="KW-0812">Transmembrane</keyword>
<dbReference type="InterPro" id="IPR050570">
    <property type="entry name" value="Cell_wall_metabolism_enzyme"/>
</dbReference>
<evidence type="ECO:0000256" key="2">
    <source>
        <dbReference type="SAM" id="Phobius"/>
    </source>
</evidence>
<keyword evidence="2" id="KW-1133">Transmembrane helix</keyword>
<dbReference type="InterPro" id="IPR016047">
    <property type="entry name" value="M23ase_b-sheet_dom"/>
</dbReference>
<dbReference type="CDD" id="cd12797">
    <property type="entry name" value="M23_peptidase"/>
    <property type="match status" value="1"/>
</dbReference>
<dbReference type="Proteomes" id="UP000214975">
    <property type="component" value="Chromosome"/>
</dbReference>
<dbReference type="AlphaFoldDB" id="A0A223HXH9"/>
<accession>A0A223HXH9</accession>
<evidence type="ECO:0000313" key="4">
    <source>
        <dbReference type="EMBL" id="AST57189.1"/>
    </source>
</evidence>
<feature type="region of interest" description="Disordered" evidence="1">
    <location>
        <begin position="66"/>
        <end position="136"/>
    </location>
</feature>
<sequence length="274" mass="30015">MRINRDDLVRFFDRKGFYLILFLCIVVVAVTAVYVTNNNLKKMAELNTAQEKLSTTNANSISKNLITEYPTTNNSSSAVKEESKTKVENTKSKGVVSSNKSDASSVSDNAASTKTQENNALNTMSNNVSVSTEAKSENDTTLSLIKPVNGDVVMEFAVTKLTYSKTLDEWTTHKGVDLKASIGTDVVAAMGGVVTKVYNDSRLGNTVEIKNGTYITRYSNLDENIHVKVGQAVEKGSVIGKVGNTAKFEIAEDPHVHFELLKDGTYIDPMQYFK</sequence>
<dbReference type="PANTHER" id="PTHR21666">
    <property type="entry name" value="PEPTIDASE-RELATED"/>
    <property type="match status" value="1"/>
</dbReference>
<name>A0A223HXH9_THETR</name>
<dbReference type="PANTHER" id="PTHR21666:SF270">
    <property type="entry name" value="MUREIN HYDROLASE ACTIVATOR ENVC"/>
    <property type="match status" value="1"/>
</dbReference>
<reference evidence="4 5" key="1">
    <citation type="submission" date="2016-08" db="EMBL/GenBank/DDBJ databases">
        <title>A novel genetic cassette of butanologenic Thermoanaerobacterium thermosaccharolyticum that directly convert cellulose to butanol.</title>
        <authorList>
            <person name="Li T."/>
            <person name="He J."/>
        </authorList>
    </citation>
    <scope>NUCLEOTIDE SEQUENCE [LARGE SCALE GENOMIC DNA]</scope>
    <source>
        <strain evidence="4 5">TG57</strain>
    </source>
</reference>
<feature type="transmembrane region" description="Helical" evidence="2">
    <location>
        <begin position="16"/>
        <end position="35"/>
    </location>
</feature>
<evidence type="ECO:0000256" key="1">
    <source>
        <dbReference type="SAM" id="MobiDB-lite"/>
    </source>
</evidence>
<organism evidence="4 5">
    <name type="scientific">Thermoanaerobacterium thermosaccharolyticum</name>
    <name type="common">Clostridium thermosaccharolyticum</name>
    <dbReference type="NCBI Taxonomy" id="1517"/>
    <lineage>
        <taxon>Bacteria</taxon>
        <taxon>Bacillati</taxon>
        <taxon>Bacillota</taxon>
        <taxon>Clostridia</taxon>
        <taxon>Thermoanaerobacterales</taxon>
        <taxon>Thermoanaerobacteraceae</taxon>
        <taxon>Thermoanaerobacterium</taxon>
    </lineage>
</organism>
<gene>
    <name evidence="4" type="ORF">Thert_01081</name>
</gene>
<proteinExistence type="predicted"/>
<dbReference type="Pfam" id="PF01551">
    <property type="entry name" value="Peptidase_M23"/>
    <property type="match status" value="1"/>
</dbReference>
<feature type="compositionally biased region" description="Low complexity" evidence="1">
    <location>
        <begin position="95"/>
        <end position="112"/>
    </location>
</feature>
<feature type="compositionally biased region" description="Polar residues" evidence="1">
    <location>
        <begin position="66"/>
        <end position="78"/>
    </location>
</feature>
<feature type="compositionally biased region" description="Polar residues" evidence="1">
    <location>
        <begin position="113"/>
        <end position="136"/>
    </location>
</feature>
<dbReference type="RefSeq" id="WP_094397104.1">
    <property type="nucleotide sequence ID" value="NZ_CP016893.1"/>
</dbReference>
<dbReference type="Gene3D" id="2.70.70.10">
    <property type="entry name" value="Glucose Permease (Domain IIA)"/>
    <property type="match status" value="1"/>
</dbReference>
<protein>
    <submittedName>
        <fullName evidence="4">Peptidase M23</fullName>
    </submittedName>
</protein>
<keyword evidence="2" id="KW-0472">Membrane</keyword>
<dbReference type="GO" id="GO:0004222">
    <property type="term" value="F:metalloendopeptidase activity"/>
    <property type="evidence" value="ECO:0007669"/>
    <property type="project" value="TreeGrafter"/>
</dbReference>
<evidence type="ECO:0000313" key="5">
    <source>
        <dbReference type="Proteomes" id="UP000214975"/>
    </source>
</evidence>
<feature type="compositionally biased region" description="Basic and acidic residues" evidence="1">
    <location>
        <begin position="79"/>
        <end position="91"/>
    </location>
</feature>
<evidence type="ECO:0000259" key="3">
    <source>
        <dbReference type="Pfam" id="PF01551"/>
    </source>
</evidence>
<dbReference type="InterPro" id="IPR011055">
    <property type="entry name" value="Dup_hybrid_motif"/>
</dbReference>
<feature type="domain" description="M23ase beta-sheet core" evidence="3">
    <location>
        <begin position="172"/>
        <end position="269"/>
    </location>
</feature>
<dbReference type="EMBL" id="CP016893">
    <property type="protein sequence ID" value="AST57189.1"/>
    <property type="molecule type" value="Genomic_DNA"/>
</dbReference>
<dbReference type="SUPFAM" id="SSF51261">
    <property type="entry name" value="Duplicated hybrid motif"/>
    <property type="match status" value="1"/>
</dbReference>